<dbReference type="OrthoDB" id="9795554at2"/>
<dbReference type="AlphaFoldDB" id="A0A1K1MUL9"/>
<dbReference type="PANTHER" id="PTHR31988:SF19">
    <property type="entry name" value="9-O-ACETYL-N-ACETYLNEURAMINIC ACID DEACETYLASE-RELATED"/>
    <property type="match status" value="1"/>
</dbReference>
<dbReference type="Proteomes" id="UP000183788">
    <property type="component" value="Unassembled WGS sequence"/>
</dbReference>
<evidence type="ECO:0000256" key="1">
    <source>
        <dbReference type="ARBA" id="ARBA00022801"/>
    </source>
</evidence>
<dbReference type="GO" id="GO:0016788">
    <property type="term" value="F:hydrolase activity, acting on ester bonds"/>
    <property type="evidence" value="ECO:0007669"/>
    <property type="project" value="UniProtKB-ARBA"/>
</dbReference>
<name>A0A1K1MUL9_9BACT</name>
<evidence type="ECO:0000313" key="5">
    <source>
        <dbReference type="EMBL" id="WQG91373.1"/>
    </source>
</evidence>
<dbReference type="Gene3D" id="3.40.50.1110">
    <property type="entry name" value="SGNH hydrolase"/>
    <property type="match status" value="1"/>
</dbReference>
<evidence type="ECO:0000313" key="6">
    <source>
        <dbReference type="Proteomes" id="UP000183788"/>
    </source>
</evidence>
<gene>
    <name evidence="4" type="ORF">SAMN05661012_00903</name>
    <name evidence="5" type="ORF">SR876_07670</name>
</gene>
<dbReference type="SUPFAM" id="SSF52266">
    <property type="entry name" value="SGNH hydrolase"/>
    <property type="match status" value="1"/>
</dbReference>
<keyword evidence="7" id="KW-1185">Reference proteome</keyword>
<dbReference type="EMBL" id="FPIZ01000002">
    <property type="protein sequence ID" value="SFW26803.1"/>
    <property type="molecule type" value="Genomic_DNA"/>
</dbReference>
<proteinExistence type="predicted"/>
<evidence type="ECO:0000256" key="2">
    <source>
        <dbReference type="SAM" id="SignalP"/>
    </source>
</evidence>
<dbReference type="InterPro" id="IPR052940">
    <property type="entry name" value="Carb_Esterase_6"/>
</dbReference>
<dbReference type="STRING" id="1004.SAMN05661012_00903"/>
<feature type="chain" id="PRO_5011955947" evidence="2">
    <location>
        <begin position="17"/>
        <end position="269"/>
    </location>
</feature>
<evidence type="ECO:0000313" key="4">
    <source>
        <dbReference type="EMBL" id="SFW26803.1"/>
    </source>
</evidence>
<organism evidence="4 6">
    <name type="scientific">Chitinophaga sancti</name>
    <dbReference type="NCBI Taxonomy" id="1004"/>
    <lineage>
        <taxon>Bacteria</taxon>
        <taxon>Pseudomonadati</taxon>
        <taxon>Bacteroidota</taxon>
        <taxon>Chitinophagia</taxon>
        <taxon>Chitinophagales</taxon>
        <taxon>Chitinophagaceae</taxon>
        <taxon>Chitinophaga</taxon>
    </lineage>
</organism>
<protein>
    <submittedName>
        <fullName evidence="5">Sialate O-acetylesterase</fullName>
    </submittedName>
</protein>
<feature type="domain" description="Sialate O-acetylesterase" evidence="3">
    <location>
        <begin position="18"/>
        <end position="261"/>
    </location>
</feature>
<dbReference type="InterPro" id="IPR005181">
    <property type="entry name" value="SASA"/>
</dbReference>
<dbReference type="EMBL" id="CP140154">
    <property type="protein sequence ID" value="WQG91373.1"/>
    <property type="molecule type" value="Genomic_DNA"/>
</dbReference>
<dbReference type="RefSeq" id="WP_072357397.1">
    <property type="nucleotide sequence ID" value="NZ_CP139972.1"/>
</dbReference>
<dbReference type="PANTHER" id="PTHR31988">
    <property type="entry name" value="ESTERASE, PUTATIVE (DUF303)-RELATED"/>
    <property type="match status" value="1"/>
</dbReference>
<accession>A0A1K1MUL9</accession>
<reference evidence="5 7" key="2">
    <citation type="submission" date="2023-11" db="EMBL/GenBank/DDBJ databases">
        <title>MicrobeMod: A computational toolkit for identifying prokaryotic methylation and restriction-modification with nanopore sequencing.</title>
        <authorList>
            <person name="Crits-Christoph A."/>
            <person name="Kang S.C."/>
            <person name="Lee H."/>
            <person name="Ostrov N."/>
        </authorList>
    </citation>
    <scope>NUCLEOTIDE SEQUENCE [LARGE SCALE GENOMIC DNA]</scope>
    <source>
        <strain evidence="5 7">ATCC 23090</strain>
    </source>
</reference>
<keyword evidence="1" id="KW-0378">Hydrolase</keyword>
<evidence type="ECO:0000259" key="3">
    <source>
        <dbReference type="Pfam" id="PF03629"/>
    </source>
</evidence>
<sequence length="269" mass="29586">MKWILFSMLFSVNAMGQTIFLAAGQSNAVGMADSAASVQCVPGTAFEYRYGANTLVHLKDPVGAPDLKFENAQTGSAWPAFAKAYHELTGKKVVIVPAARGGSSCSYKAELEENGTWDTTGRLLLFDSALVKARAAMKLCKKPIAGILWSQGERDANAVNASQLTPAEYEEQFVKLIGRFRKELGAKLPFYIIQTGHFTGHSNVGFDGIRQAQEHVATRLKNVYIVYSQTTDFEKKGWMQDPIHYNQTALNEIGAVMARQVVLKEKKKT</sequence>
<feature type="signal peptide" evidence="2">
    <location>
        <begin position="1"/>
        <end position="16"/>
    </location>
</feature>
<dbReference type="Pfam" id="PF03629">
    <property type="entry name" value="SASA"/>
    <property type="match status" value="1"/>
</dbReference>
<evidence type="ECO:0000313" key="7">
    <source>
        <dbReference type="Proteomes" id="UP001326715"/>
    </source>
</evidence>
<reference evidence="4 6" key="1">
    <citation type="submission" date="2016-11" db="EMBL/GenBank/DDBJ databases">
        <authorList>
            <person name="Jaros S."/>
            <person name="Januszkiewicz K."/>
            <person name="Wedrychowicz H."/>
        </authorList>
    </citation>
    <scope>NUCLEOTIDE SEQUENCE [LARGE SCALE GENOMIC DNA]</scope>
    <source>
        <strain evidence="4 6">DSM 784</strain>
    </source>
</reference>
<keyword evidence="2" id="KW-0732">Signal</keyword>
<dbReference type="InterPro" id="IPR036514">
    <property type="entry name" value="SGNH_hydro_sf"/>
</dbReference>
<dbReference type="Proteomes" id="UP001326715">
    <property type="component" value="Chromosome"/>
</dbReference>